<feature type="region of interest" description="Disordered" evidence="1">
    <location>
        <begin position="239"/>
        <end position="273"/>
    </location>
</feature>
<dbReference type="AlphaFoldDB" id="A0A843TH78"/>
<proteinExistence type="predicted"/>
<feature type="region of interest" description="Disordered" evidence="1">
    <location>
        <begin position="1"/>
        <end position="73"/>
    </location>
</feature>
<evidence type="ECO:0000313" key="2">
    <source>
        <dbReference type="EMBL" id="MQL68420.1"/>
    </source>
</evidence>
<organism evidence="2 3">
    <name type="scientific">Colocasia esculenta</name>
    <name type="common">Wild taro</name>
    <name type="synonym">Arum esculentum</name>
    <dbReference type="NCBI Taxonomy" id="4460"/>
    <lineage>
        <taxon>Eukaryota</taxon>
        <taxon>Viridiplantae</taxon>
        <taxon>Streptophyta</taxon>
        <taxon>Embryophyta</taxon>
        <taxon>Tracheophyta</taxon>
        <taxon>Spermatophyta</taxon>
        <taxon>Magnoliopsida</taxon>
        <taxon>Liliopsida</taxon>
        <taxon>Araceae</taxon>
        <taxon>Aroideae</taxon>
        <taxon>Colocasieae</taxon>
        <taxon>Colocasia</taxon>
    </lineage>
</organism>
<feature type="compositionally biased region" description="Polar residues" evidence="1">
    <location>
        <begin position="346"/>
        <end position="364"/>
    </location>
</feature>
<dbReference type="EMBL" id="NMUH01000013">
    <property type="protein sequence ID" value="MQL68420.1"/>
    <property type="molecule type" value="Genomic_DNA"/>
</dbReference>
<feature type="compositionally biased region" description="Polar residues" evidence="1">
    <location>
        <begin position="371"/>
        <end position="380"/>
    </location>
</feature>
<feature type="non-terminal residue" evidence="2">
    <location>
        <position position="1"/>
    </location>
</feature>
<dbReference type="Proteomes" id="UP000652761">
    <property type="component" value="Unassembled WGS sequence"/>
</dbReference>
<gene>
    <name evidence="2" type="ORF">Taro_000671</name>
</gene>
<feature type="region of interest" description="Disordered" evidence="1">
    <location>
        <begin position="296"/>
        <end position="380"/>
    </location>
</feature>
<evidence type="ECO:0000256" key="1">
    <source>
        <dbReference type="SAM" id="MobiDB-lite"/>
    </source>
</evidence>
<feature type="compositionally biased region" description="Polar residues" evidence="1">
    <location>
        <begin position="297"/>
        <end position="327"/>
    </location>
</feature>
<feature type="compositionally biased region" description="Basic and acidic residues" evidence="1">
    <location>
        <begin position="62"/>
        <end position="73"/>
    </location>
</feature>
<sequence>MKEDPTMWRNFRRRRVPERQRESSQESRTNGCTTPIPIDPQKGFKRKGVYQERRQASLKTGHNFESEEHKRDDDIPRISVFQHLGATMCPRQKKRRTVQITEEGMRIYTCYASNINLPVIADQTETSNMEQHPTMSSRRREQARAWFDRVNVQVDLPPQNEGGMGAADIATTSNHPLDQSRSVKNPNIRVPSLPNLEMVMQENQKLKAMLEGLMQQLGMAAPPPPQPSPPIQPLQPAQQLLQPQQVQQAGQPALPAMTPQPGNMLPRTNISCKGSVDTPLTGVDTMLQDQAKMLKKWSSSVDTRPSQVDTRGSSQRTMSTGLYSRSTPDAVRSTLESLPRRPVDTRPSQGDTRDLSQGSFSASLGQCVDTRPSQVDTLRK</sequence>
<protein>
    <submittedName>
        <fullName evidence="2">Uncharacterized protein</fullName>
    </submittedName>
</protein>
<evidence type="ECO:0000313" key="3">
    <source>
        <dbReference type="Proteomes" id="UP000652761"/>
    </source>
</evidence>
<comment type="caution">
    <text evidence="2">The sequence shown here is derived from an EMBL/GenBank/DDBJ whole genome shotgun (WGS) entry which is preliminary data.</text>
</comment>
<accession>A0A843TH78</accession>
<feature type="compositionally biased region" description="Low complexity" evidence="1">
    <location>
        <begin position="239"/>
        <end position="256"/>
    </location>
</feature>
<name>A0A843TH78_COLES</name>
<reference evidence="2" key="1">
    <citation type="submission" date="2017-07" db="EMBL/GenBank/DDBJ databases">
        <title>Taro Niue Genome Assembly and Annotation.</title>
        <authorList>
            <person name="Atibalentja N."/>
            <person name="Keating K."/>
            <person name="Fields C.J."/>
        </authorList>
    </citation>
    <scope>NUCLEOTIDE SEQUENCE</scope>
    <source>
        <strain evidence="2">Niue_2</strain>
        <tissue evidence="2">Leaf</tissue>
    </source>
</reference>
<keyword evidence="3" id="KW-1185">Reference proteome</keyword>